<organism evidence="1 2">
    <name type="scientific">Bacillus thuringiensis</name>
    <dbReference type="NCBI Taxonomy" id="1428"/>
    <lineage>
        <taxon>Bacteria</taxon>
        <taxon>Bacillati</taxon>
        <taxon>Bacillota</taxon>
        <taxon>Bacilli</taxon>
        <taxon>Bacillales</taxon>
        <taxon>Bacillaceae</taxon>
        <taxon>Bacillus</taxon>
        <taxon>Bacillus cereus group</taxon>
    </lineage>
</organism>
<proteinExistence type="predicted"/>
<dbReference type="Proteomes" id="UP000219897">
    <property type="component" value="Unassembled WGS sequence"/>
</dbReference>
<name>A0ABD6SBE7_BACTU</name>
<accession>A0ABD6SBE7</accession>
<gene>
    <name evidence="1" type="ORF">CN495_26425</name>
</gene>
<sequence>MGKMLLLFNLKLNNLNIWCCLFREISTQHGKNVAYSSGIVRELGRMLLVLQKGYARWEKRCMFCRKGTQDGKDIACFTGRVRKIGRCCMFHSRSTRDGKGVACFTGRVRKMEKVLHVSQ</sequence>
<dbReference type="EMBL" id="NTYF01000119">
    <property type="protein sequence ID" value="PER46252.1"/>
    <property type="molecule type" value="Genomic_DNA"/>
</dbReference>
<protein>
    <submittedName>
        <fullName evidence="1">Uncharacterized protein</fullName>
    </submittedName>
</protein>
<evidence type="ECO:0000313" key="2">
    <source>
        <dbReference type="Proteomes" id="UP000219897"/>
    </source>
</evidence>
<evidence type="ECO:0000313" key="1">
    <source>
        <dbReference type="EMBL" id="PER46252.1"/>
    </source>
</evidence>
<reference evidence="1 2" key="1">
    <citation type="submission" date="2017-09" db="EMBL/GenBank/DDBJ databases">
        <title>Large-scale bioinformatics analysis of Bacillus genomes uncovers conserved roles of natural products in bacterial physiology.</title>
        <authorList>
            <consortium name="Agbiome Team Llc"/>
            <person name="Bleich R.M."/>
            <person name="Kirk G.J."/>
            <person name="Santa Maria K.C."/>
            <person name="Allen S.E."/>
            <person name="Farag S."/>
            <person name="Shank E.A."/>
            <person name="Bowers A."/>
        </authorList>
    </citation>
    <scope>NUCLEOTIDE SEQUENCE [LARGE SCALE GENOMIC DNA]</scope>
    <source>
        <strain evidence="1 2">AFS005140</strain>
    </source>
</reference>
<dbReference type="AlphaFoldDB" id="A0ABD6SBE7"/>
<comment type="caution">
    <text evidence="1">The sequence shown here is derived from an EMBL/GenBank/DDBJ whole genome shotgun (WGS) entry which is preliminary data.</text>
</comment>